<protein>
    <recommendedName>
        <fullName evidence="1">NYN domain-containing protein</fullName>
    </recommendedName>
</protein>
<dbReference type="EMBL" id="AGWP01000005">
    <property type="protein sequence ID" value="EJZ86556.1"/>
    <property type="molecule type" value="Genomic_DNA"/>
</dbReference>
<dbReference type="PATRIC" id="fig|888439.3.peg.934"/>
<evidence type="ECO:0000313" key="3">
    <source>
        <dbReference type="Proteomes" id="UP000006075"/>
    </source>
</evidence>
<comment type="caution">
    <text evidence="2">The sequence shown here is derived from an EMBL/GenBank/DDBJ whole genome shotgun (WGS) entry which is preliminary data.</text>
</comment>
<keyword evidence="3" id="KW-1185">Reference proteome</keyword>
<dbReference type="InterPro" id="IPR021139">
    <property type="entry name" value="NYN"/>
</dbReference>
<reference evidence="2 3" key="1">
    <citation type="submission" date="2012-07" db="EMBL/GenBank/DDBJ databases">
        <title>The Genome Sequence of Actinomyces neuii subsp. anitratus BVS029A5.</title>
        <authorList>
            <consortium name="The Broad Institute Genome Sequencing Platform"/>
            <person name="Earl A."/>
            <person name="Ward D."/>
            <person name="Feldgarden M."/>
            <person name="Gevers D."/>
            <person name="Saerens B."/>
            <person name="Vaneechoutte M."/>
            <person name="Walker B."/>
            <person name="Young S.K."/>
            <person name="Zeng Q."/>
            <person name="Gargeya S."/>
            <person name="Fitzgerald M."/>
            <person name="Haas B."/>
            <person name="Abouelleil A."/>
            <person name="Alvarado L."/>
            <person name="Arachchi H.M."/>
            <person name="Berlin A."/>
            <person name="Chapman S.B."/>
            <person name="Goldberg J."/>
            <person name="Griggs A."/>
            <person name="Gujja S."/>
            <person name="Hansen M."/>
            <person name="Howarth C."/>
            <person name="Imamovic A."/>
            <person name="Larimer J."/>
            <person name="McCowen C."/>
            <person name="Montmayeur A."/>
            <person name="Murphy C."/>
            <person name="Neiman D."/>
            <person name="Pearson M."/>
            <person name="Priest M."/>
            <person name="Roberts A."/>
            <person name="Saif S."/>
            <person name="Shea T."/>
            <person name="Sisk P."/>
            <person name="Sykes S."/>
            <person name="Wortman J."/>
            <person name="Nusbaum C."/>
            <person name="Birren B."/>
        </authorList>
    </citation>
    <scope>NUCLEOTIDE SEQUENCE [LARGE SCALE GENOMIC DNA]</scope>
    <source>
        <strain evidence="2 3">BVS029A5</strain>
    </source>
</reference>
<dbReference type="Pfam" id="PF01936">
    <property type="entry name" value="NYN"/>
    <property type="match status" value="1"/>
</dbReference>
<sequence length="232" mass="26270">MVFQELPYCAYLYDESSFGKELKLSTGNDFFPMNMARATSSLKNMGKNLTYIVIDGENIDATLGMSVLGHRPESEERPRWDRILEYARERWGGEVRALFFLNASSGHLPMAFVQALVAMGYTPVPLSSTNPNDKVVDIGIQRTLDAILDQGEGDVILGTHDIDFLPQVEDLLDADRRVGIMCFREFLSIAFNDFVDEGIEIIDMEYDMHAFQVPLPRLHIIPLDEFDPTKII</sequence>
<evidence type="ECO:0000313" key="2">
    <source>
        <dbReference type="EMBL" id="EJZ86556.1"/>
    </source>
</evidence>
<accession>K0YSJ9</accession>
<organism evidence="2 3">
    <name type="scientific">Winkia neuii BV029A5</name>
    <dbReference type="NCBI Taxonomy" id="888439"/>
    <lineage>
        <taxon>Bacteria</taxon>
        <taxon>Bacillati</taxon>
        <taxon>Actinomycetota</taxon>
        <taxon>Actinomycetes</taxon>
        <taxon>Actinomycetales</taxon>
        <taxon>Actinomycetaceae</taxon>
        <taxon>Winkia</taxon>
    </lineage>
</organism>
<dbReference type="Proteomes" id="UP000006075">
    <property type="component" value="Unassembled WGS sequence"/>
</dbReference>
<feature type="domain" description="NYN" evidence="1">
    <location>
        <begin position="51"/>
        <end position="191"/>
    </location>
</feature>
<dbReference type="AlphaFoldDB" id="K0YSJ9"/>
<gene>
    <name evidence="2" type="ORF">HMPREF9240_00930</name>
</gene>
<dbReference type="Gene3D" id="3.40.50.1010">
    <property type="entry name" value="5'-nuclease"/>
    <property type="match status" value="1"/>
</dbReference>
<evidence type="ECO:0000259" key="1">
    <source>
        <dbReference type="Pfam" id="PF01936"/>
    </source>
</evidence>
<dbReference type="eggNOG" id="COG1432">
    <property type="taxonomic scope" value="Bacteria"/>
</dbReference>
<dbReference type="GO" id="GO:0004540">
    <property type="term" value="F:RNA nuclease activity"/>
    <property type="evidence" value="ECO:0007669"/>
    <property type="project" value="InterPro"/>
</dbReference>
<proteinExistence type="predicted"/>
<dbReference type="HOGENOM" id="CLU_104057_0_0_11"/>
<name>K0YSJ9_9ACTO</name>